<dbReference type="InterPro" id="IPR051962">
    <property type="entry name" value="Cuticlin"/>
</dbReference>
<evidence type="ECO:0000256" key="2">
    <source>
        <dbReference type="ARBA" id="ARBA00022729"/>
    </source>
</evidence>
<dbReference type="PANTHER" id="PTHR22907:SF16">
    <property type="entry name" value="ZP DOMAIN-CONTAINING PROTEIN"/>
    <property type="match status" value="1"/>
</dbReference>
<reference evidence="5 6" key="1">
    <citation type="submission" date="2013-05" db="EMBL/GenBank/DDBJ databases">
        <title>Draft genome of the parasitic nematode Anyclostoma ceylanicum.</title>
        <authorList>
            <person name="Mitreva M."/>
        </authorList>
    </citation>
    <scope>NUCLEOTIDE SEQUENCE [LARGE SCALE GENOMIC DNA]</scope>
</reference>
<dbReference type="InterPro" id="IPR056953">
    <property type="entry name" value="CUT_N"/>
</dbReference>
<feature type="signal peptide" evidence="3">
    <location>
        <begin position="1"/>
        <end position="15"/>
    </location>
</feature>
<dbReference type="PROSITE" id="PS51034">
    <property type="entry name" value="ZP_2"/>
    <property type="match status" value="1"/>
</dbReference>
<dbReference type="GO" id="GO:0042302">
    <property type="term" value="F:structural constituent of cuticle"/>
    <property type="evidence" value="ECO:0007669"/>
    <property type="project" value="UniProtKB-KW"/>
</dbReference>
<dbReference type="Proteomes" id="UP000054495">
    <property type="component" value="Unassembled WGS sequence"/>
</dbReference>
<evidence type="ECO:0000313" key="6">
    <source>
        <dbReference type="Proteomes" id="UP000054495"/>
    </source>
</evidence>
<dbReference type="AlphaFoldDB" id="A0A0D6LEV9"/>
<gene>
    <name evidence="5" type="ORF">ANCCEY_14715</name>
</gene>
<evidence type="ECO:0000259" key="4">
    <source>
        <dbReference type="PROSITE" id="PS51034"/>
    </source>
</evidence>
<feature type="chain" id="PRO_5012565410" description="ZP domain-containing protein" evidence="3">
    <location>
        <begin position="16"/>
        <end position="116"/>
    </location>
</feature>
<organism evidence="5 6">
    <name type="scientific">Ancylostoma ceylanicum</name>
    <dbReference type="NCBI Taxonomy" id="53326"/>
    <lineage>
        <taxon>Eukaryota</taxon>
        <taxon>Metazoa</taxon>
        <taxon>Ecdysozoa</taxon>
        <taxon>Nematoda</taxon>
        <taxon>Chromadorea</taxon>
        <taxon>Rhabditida</taxon>
        <taxon>Rhabditina</taxon>
        <taxon>Rhabditomorpha</taxon>
        <taxon>Strongyloidea</taxon>
        <taxon>Ancylostomatidae</taxon>
        <taxon>Ancylostomatinae</taxon>
        <taxon>Ancylostoma</taxon>
    </lineage>
</organism>
<evidence type="ECO:0000313" key="5">
    <source>
        <dbReference type="EMBL" id="EPB66192.1"/>
    </source>
</evidence>
<keyword evidence="1" id="KW-0193">Cuticle</keyword>
<dbReference type="InterPro" id="IPR001507">
    <property type="entry name" value="ZP_dom"/>
</dbReference>
<evidence type="ECO:0000256" key="1">
    <source>
        <dbReference type="ARBA" id="ARBA00022460"/>
    </source>
</evidence>
<sequence length="116" mass="12873">MRVYALAAVIHLVAAIPVPNGQLGKAEVECGDKTIEVVFLTEAIFEGRIFVIGHANDTRCFSRNTGRRTTSILINKDECGVITTRSTNPPGLFSNVKIMISFHNDFITKVDRVRMH</sequence>
<protein>
    <recommendedName>
        <fullName evidence="4">ZP domain-containing protein</fullName>
    </recommendedName>
</protein>
<proteinExistence type="predicted"/>
<keyword evidence="6" id="KW-1185">Reference proteome</keyword>
<name>A0A0D6LEV9_9BILA</name>
<keyword evidence="2 3" id="KW-0732">Signal</keyword>
<feature type="domain" description="ZP" evidence="4">
    <location>
        <begin position="29"/>
        <end position="116"/>
    </location>
</feature>
<dbReference type="EMBL" id="KE126397">
    <property type="protein sequence ID" value="EPB66192.1"/>
    <property type="molecule type" value="Genomic_DNA"/>
</dbReference>
<dbReference type="PANTHER" id="PTHR22907">
    <property type="entry name" value="GH04558P"/>
    <property type="match status" value="1"/>
</dbReference>
<dbReference type="Pfam" id="PF25057">
    <property type="entry name" value="CUT_N"/>
    <property type="match status" value="1"/>
</dbReference>
<evidence type="ECO:0000256" key="3">
    <source>
        <dbReference type="SAM" id="SignalP"/>
    </source>
</evidence>
<accession>A0A0D6LEV9</accession>